<dbReference type="Gene3D" id="3.30.420.10">
    <property type="entry name" value="Ribonuclease H-like superfamily/Ribonuclease H"/>
    <property type="match status" value="1"/>
</dbReference>
<dbReference type="PANTHER" id="PTHR13620:SF109">
    <property type="entry name" value="3'-5' EXONUCLEASE"/>
    <property type="match status" value="1"/>
</dbReference>
<dbReference type="GO" id="GO:0046872">
    <property type="term" value="F:metal ion binding"/>
    <property type="evidence" value="ECO:0007669"/>
    <property type="project" value="UniProtKB-KW"/>
</dbReference>
<evidence type="ECO:0000313" key="12">
    <source>
        <dbReference type="Proteomes" id="UP000289600"/>
    </source>
</evidence>
<dbReference type="SUPFAM" id="SSF82708">
    <property type="entry name" value="R3H domain"/>
    <property type="match status" value="1"/>
</dbReference>
<organism evidence="11 12">
    <name type="scientific">Moumouvirus australiensis</name>
    <dbReference type="NCBI Taxonomy" id="2109587"/>
    <lineage>
        <taxon>Viruses</taxon>
        <taxon>Varidnaviria</taxon>
        <taxon>Bamfordvirae</taxon>
        <taxon>Nucleocytoviricota</taxon>
        <taxon>Megaviricetes</taxon>
        <taxon>Imitervirales</taxon>
        <taxon>Mimiviridae</taxon>
        <taxon>Megamimivirinae</taxon>
        <taxon>Moumouvirus</taxon>
        <taxon>Moumouvirus australiense</taxon>
    </lineage>
</organism>
<feature type="compositionally biased region" description="Basic residues" evidence="9">
    <location>
        <begin position="1"/>
        <end position="16"/>
    </location>
</feature>
<keyword evidence="6" id="KW-0804">Transcription</keyword>
<keyword evidence="5" id="KW-0460">Magnesium</keyword>
<keyword evidence="3" id="KW-0378">Hydrolase</keyword>
<dbReference type="GO" id="GO:0046782">
    <property type="term" value="P:regulation of viral transcription"/>
    <property type="evidence" value="ECO:0007669"/>
    <property type="project" value="InterPro"/>
</dbReference>
<dbReference type="EMBL" id="MG807320">
    <property type="protein sequence ID" value="AVL94773.1"/>
    <property type="molecule type" value="Genomic_DNA"/>
</dbReference>
<dbReference type="InterPro" id="IPR002562">
    <property type="entry name" value="3'-5'_exonuclease_dom"/>
</dbReference>
<feature type="domain" description="R3H" evidence="10">
    <location>
        <begin position="641"/>
        <end position="705"/>
    </location>
</feature>
<dbReference type="InterPro" id="IPR012337">
    <property type="entry name" value="RNaseH-like_sf"/>
</dbReference>
<feature type="region of interest" description="Disordered" evidence="9">
    <location>
        <begin position="144"/>
        <end position="169"/>
    </location>
</feature>
<dbReference type="Pfam" id="PF01424">
    <property type="entry name" value="R3H"/>
    <property type="match status" value="1"/>
</dbReference>
<evidence type="ECO:0000256" key="5">
    <source>
        <dbReference type="ARBA" id="ARBA00022842"/>
    </source>
</evidence>
<keyword evidence="2" id="KW-0479">Metal-binding</keyword>
<keyword evidence="4" id="KW-0269">Exonuclease</keyword>
<gene>
    <name evidence="11" type="ORF">mc_387</name>
</gene>
<protein>
    <recommendedName>
        <fullName evidence="7">3'-5' exonuclease</fullName>
    </recommendedName>
    <alternativeName>
        <fullName evidence="8">Werner Syndrome-like exonuclease</fullName>
    </alternativeName>
</protein>
<evidence type="ECO:0000256" key="1">
    <source>
        <dbReference type="ARBA" id="ARBA00022722"/>
    </source>
</evidence>
<evidence type="ECO:0000256" key="2">
    <source>
        <dbReference type="ARBA" id="ARBA00022723"/>
    </source>
</evidence>
<sequence>MAKTRAKRNVNNRAKKGTLDQKHTEKLTKFEKMAESLPKKREKLIRLTKELNTLKSMNPNKYSHEDIRRKAYIMDTIEKLKNDIHSIENCTEPLNYIANTLPILVNYYDNENIIDDDKEEFITEASTDGKKNILSYFLREAESNQTTNENDSKRKKTGETIFSGSKTSNSKQRISRARLYDNYLNITDSRYRKTAQKVSNICPAENCGGERILSQNDSFVVCKKCGLSESIFLTTDKPNYKEPTQDSGTYAYKRINHLTEILSQLQAKESTDIPQKVFESIKRELKKRKINKNDLDIFRLRRILKKLNYRKYYEHVPHILQIINGKQPPNFSREDEMKIKKMFKQIQKPFAVYCPKDRKNFLNYSYVLHKFCELLDLDEYINYFPLLKNNAKLLQHDKIWKNICEFMHLNIFILDNNVKIDVVNSPEDCDYWIQSNIFDKKINYLGFDTETIITGHEEKVSIIQLSTENDNLIVQINKMNTLPVKLYEILINTDIIKIGVSIKNDMIKLMKYFTELKFIKCVLDLSDFIKLLQVDKFGNVNNNIGLKILAASVLGLYIENKDLSEVKKSNWNNDILTQDQINYAITDSIITLKIYNTLVLDQQSYDIMRTCLKTYHPEKNHIKPIGKNNLTKKQLEEKEQEKKKALIQSKIKKWYKYDDSKELIFEPMNSFYRQFVHVTSKNYPDLTTITTGVDPNRFVTVIRSV</sequence>
<evidence type="ECO:0000313" key="11">
    <source>
        <dbReference type="EMBL" id="AVL94773.1"/>
    </source>
</evidence>
<feature type="region of interest" description="Disordered" evidence="9">
    <location>
        <begin position="1"/>
        <end position="21"/>
    </location>
</feature>
<dbReference type="SMART" id="SM00393">
    <property type="entry name" value="R3H"/>
    <property type="match status" value="1"/>
</dbReference>
<dbReference type="Pfam" id="PF01612">
    <property type="entry name" value="DNA_pol_A_exo1"/>
    <property type="match status" value="1"/>
</dbReference>
<evidence type="ECO:0000259" key="10">
    <source>
        <dbReference type="PROSITE" id="PS51061"/>
    </source>
</evidence>
<dbReference type="InterPro" id="IPR007031">
    <property type="entry name" value="Poxvirus_VLTF3"/>
</dbReference>
<evidence type="ECO:0000256" key="4">
    <source>
        <dbReference type="ARBA" id="ARBA00022839"/>
    </source>
</evidence>
<dbReference type="PROSITE" id="PS51061">
    <property type="entry name" value="R3H"/>
    <property type="match status" value="1"/>
</dbReference>
<evidence type="ECO:0000256" key="8">
    <source>
        <dbReference type="ARBA" id="ARBA00042761"/>
    </source>
</evidence>
<dbReference type="InterPro" id="IPR036397">
    <property type="entry name" value="RNaseH_sf"/>
</dbReference>
<evidence type="ECO:0000256" key="9">
    <source>
        <dbReference type="SAM" id="MobiDB-lite"/>
    </source>
</evidence>
<dbReference type="CDD" id="cd02325">
    <property type="entry name" value="R3H"/>
    <property type="match status" value="1"/>
</dbReference>
<dbReference type="PANTHER" id="PTHR13620">
    <property type="entry name" value="3-5 EXONUCLEASE"/>
    <property type="match status" value="1"/>
</dbReference>
<dbReference type="GO" id="GO:0008408">
    <property type="term" value="F:3'-5' exonuclease activity"/>
    <property type="evidence" value="ECO:0007669"/>
    <property type="project" value="InterPro"/>
</dbReference>
<keyword evidence="1" id="KW-0540">Nuclease</keyword>
<dbReference type="Gene3D" id="3.30.1370.50">
    <property type="entry name" value="R3H-like domain"/>
    <property type="match status" value="1"/>
</dbReference>
<evidence type="ECO:0000256" key="3">
    <source>
        <dbReference type="ARBA" id="ARBA00022801"/>
    </source>
</evidence>
<dbReference type="Pfam" id="PF04947">
    <property type="entry name" value="Pox_VLTF3"/>
    <property type="match status" value="1"/>
</dbReference>
<dbReference type="InterPro" id="IPR051132">
    <property type="entry name" value="3-5_Exonuclease_domain"/>
</dbReference>
<evidence type="ECO:0000256" key="7">
    <source>
        <dbReference type="ARBA" id="ARBA00040531"/>
    </source>
</evidence>
<dbReference type="CDD" id="cd06141">
    <property type="entry name" value="WRN_exo"/>
    <property type="match status" value="1"/>
</dbReference>
<dbReference type="GO" id="GO:0003676">
    <property type="term" value="F:nucleic acid binding"/>
    <property type="evidence" value="ECO:0007669"/>
    <property type="project" value="InterPro"/>
</dbReference>
<dbReference type="InterPro" id="IPR001374">
    <property type="entry name" value="R3H_dom"/>
</dbReference>
<reference evidence="12" key="1">
    <citation type="submission" date="2018-01" db="EMBL/GenBank/DDBJ databases">
        <title>Testimony of 'menage a trois' revealed by the proteome of Megavirus virophage.</title>
        <authorList>
            <person name="Jeudy S."/>
            <person name="Bertaux L."/>
            <person name="Alempic J.-M."/>
            <person name="Lartigue A."/>
            <person name="Legendre M."/>
            <person name="Philippe N."/>
            <person name="Beucher L."/>
            <person name="Biondi E."/>
            <person name="Juul S."/>
            <person name="Turner D."/>
            <person name="Coute Y."/>
            <person name="Claverie J.-M."/>
            <person name="Abergel C."/>
        </authorList>
    </citation>
    <scope>NUCLEOTIDE SEQUENCE [LARGE SCALE GENOMIC DNA]</scope>
</reference>
<dbReference type="SMART" id="SM00474">
    <property type="entry name" value="35EXOc"/>
    <property type="match status" value="1"/>
</dbReference>
<keyword evidence="12" id="KW-1185">Reference proteome</keyword>
<proteinExistence type="predicted"/>
<dbReference type="InterPro" id="IPR036867">
    <property type="entry name" value="R3H_dom_sf"/>
</dbReference>
<dbReference type="Proteomes" id="UP000289600">
    <property type="component" value="Segment"/>
</dbReference>
<accession>A0A2P1ELL0</accession>
<name>A0A2P1ELL0_9VIRU</name>
<dbReference type="GO" id="GO:0006139">
    <property type="term" value="P:nucleobase-containing compound metabolic process"/>
    <property type="evidence" value="ECO:0007669"/>
    <property type="project" value="InterPro"/>
</dbReference>
<dbReference type="SUPFAM" id="SSF53098">
    <property type="entry name" value="Ribonuclease H-like"/>
    <property type="match status" value="1"/>
</dbReference>
<evidence type="ECO:0000256" key="6">
    <source>
        <dbReference type="ARBA" id="ARBA00023163"/>
    </source>
</evidence>
<feature type="compositionally biased region" description="Polar residues" evidence="9">
    <location>
        <begin position="160"/>
        <end position="169"/>
    </location>
</feature>